<feature type="compositionally biased region" description="Polar residues" evidence="1">
    <location>
        <begin position="123"/>
        <end position="135"/>
    </location>
</feature>
<feature type="compositionally biased region" description="Basic and acidic residues" evidence="1">
    <location>
        <begin position="60"/>
        <end position="85"/>
    </location>
</feature>
<accession>A0ABY5NMM9</accession>
<feature type="region of interest" description="Disordered" evidence="1">
    <location>
        <begin position="98"/>
        <end position="170"/>
    </location>
</feature>
<feature type="region of interest" description="Disordered" evidence="1">
    <location>
        <begin position="1"/>
        <end position="85"/>
    </location>
</feature>
<evidence type="ECO:0000313" key="3">
    <source>
        <dbReference type="Proteomes" id="UP001054811"/>
    </source>
</evidence>
<dbReference type="Proteomes" id="UP001054811">
    <property type="component" value="Chromosome"/>
</dbReference>
<dbReference type="RefSeq" id="WP_259613012.1">
    <property type="nucleotide sequence ID" value="NZ_CP091139.2"/>
</dbReference>
<name>A0ABY5NMM9_9MICO</name>
<proteinExistence type="predicted"/>
<evidence type="ECO:0000313" key="2">
    <source>
        <dbReference type="EMBL" id="UUT36354.1"/>
    </source>
</evidence>
<feature type="compositionally biased region" description="Basic and acidic residues" evidence="1">
    <location>
        <begin position="31"/>
        <end position="50"/>
    </location>
</feature>
<reference evidence="2" key="1">
    <citation type="submission" date="2022-01" db="EMBL/GenBank/DDBJ databases">
        <title>Microbacterium eymi and Microbacterium rhizovicinus sp. nov., isolated from the rhizospheric soil of Elymus tsukushiensis, a plant native to the Dokdo Islands, Republic of Korea.</title>
        <authorList>
            <person name="Hwang Y.J."/>
        </authorList>
    </citation>
    <scope>NUCLEOTIDE SEQUENCE</scope>
    <source>
        <strain evidence="2">KUDC0405</strain>
    </source>
</reference>
<keyword evidence="3" id="KW-1185">Reference proteome</keyword>
<protein>
    <submittedName>
        <fullName evidence="2">Uncharacterized protein</fullName>
    </submittedName>
</protein>
<sequence length="170" mass="18557">MPIQNTGTAMPSCETAEHTTPTQLAAVAGGDEPHRGGDQDRQHERDERQRQGHQQPLGDLRAHRQAAHERRAEVEAQHLPRPRGELLQERLIRADRVPGGRDLLGGGADGDQRVRRVTRQHPAGTNVTTAAAASDTSRKTRRRRMYASIGRPSSPAADAVTRRPAISPAS</sequence>
<dbReference type="EMBL" id="CP091139">
    <property type="protein sequence ID" value="UUT36354.1"/>
    <property type="molecule type" value="Genomic_DNA"/>
</dbReference>
<organism evidence="2 3">
    <name type="scientific">Microbacterium elymi</name>
    <dbReference type="NCBI Taxonomy" id="2909587"/>
    <lineage>
        <taxon>Bacteria</taxon>
        <taxon>Bacillati</taxon>
        <taxon>Actinomycetota</taxon>
        <taxon>Actinomycetes</taxon>
        <taxon>Micrococcales</taxon>
        <taxon>Microbacteriaceae</taxon>
        <taxon>Microbacterium</taxon>
    </lineage>
</organism>
<gene>
    <name evidence="2" type="ORF">L2X98_25805</name>
</gene>
<evidence type="ECO:0000256" key="1">
    <source>
        <dbReference type="SAM" id="MobiDB-lite"/>
    </source>
</evidence>